<name>A0A9P5YI47_9AGAR</name>
<dbReference type="OrthoDB" id="5327148at2759"/>
<keyword evidence="5" id="KW-1185">Reference proteome</keyword>
<feature type="region of interest" description="Disordered" evidence="1">
    <location>
        <begin position="261"/>
        <end position="284"/>
    </location>
</feature>
<evidence type="ECO:0000313" key="5">
    <source>
        <dbReference type="Proteomes" id="UP000807353"/>
    </source>
</evidence>
<comment type="caution">
    <text evidence="4">The sequence shown here is derived from an EMBL/GenBank/DDBJ whole genome shotgun (WGS) entry which is preliminary data.</text>
</comment>
<feature type="transmembrane region" description="Helical" evidence="2">
    <location>
        <begin position="83"/>
        <end position="103"/>
    </location>
</feature>
<dbReference type="EMBL" id="MU150233">
    <property type="protein sequence ID" value="KAF9468256.1"/>
    <property type="molecule type" value="Genomic_DNA"/>
</dbReference>
<feature type="transmembrane region" description="Helical" evidence="2">
    <location>
        <begin position="7"/>
        <end position="28"/>
    </location>
</feature>
<feature type="region of interest" description="Disordered" evidence="1">
    <location>
        <begin position="214"/>
        <end position="240"/>
    </location>
</feature>
<evidence type="ECO:0000259" key="3">
    <source>
        <dbReference type="Pfam" id="PF24535"/>
    </source>
</evidence>
<feature type="transmembrane region" description="Helical" evidence="2">
    <location>
        <begin position="148"/>
        <end position="170"/>
    </location>
</feature>
<feature type="transmembrane region" description="Helical" evidence="2">
    <location>
        <begin position="124"/>
        <end position="142"/>
    </location>
</feature>
<feature type="domain" description="DUF7598" evidence="3">
    <location>
        <begin position="85"/>
        <end position="168"/>
    </location>
</feature>
<proteinExistence type="predicted"/>
<reference evidence="4" key="1">
    <citation type="submission" date="2020-11" db="EMBL/GenBank/DDBJ databases">
        <authorList>
            <consortium name="DOE Joint Genome Institute"/>
            <person name="Ahrendt S."/>
            <person name="Riley R."/>
            <person name="Andreopoulos W."/>
            <person name="Labutti K."/>
            <person name="Pangilinan J."/>
            <person name="Ruiz-Duenas F.J."/>
            <person name="Barrasa J.M."/>
            <person name="Sanchez-Garcia M."/>
            <person name="Camarero S."/>
            <person name="Miyauchi S."/>
            <person name="Serrano A."/>
            <person name="Linde D."/>
            <person name="Babiker R."/>
            <person name="Drula E."/>
            <person name="Ayuso-Fernandez I."/>
            <person name="Pacheco R."/>
            <person name="Padilla G."/>
            <person name="Ferreira P."/>
            <person name="Barriuso J."/>
            <person name="Kellner H."/>
            <person name="Castanera R."/>
            <person name="Alfaro M."/>
            <person name="Ramirez L."/>
            <person name="Pisabarro A.G."/>
            <person name="Kuo A."/>
            <person name="Tritt A."/>
            <person name="Lipzen A."/>
            <person name="He G."/>
            <person name="Yan M."/>
            <person name="Ng V."/>
            <person name="Cullen D."/>
            <person name="Martin F."/>
            <person name="Rosso M.-N."/>
            <person name="Henrissat B."/>
            <person name="Hibbett D."/>
            <person name="Martinez A.T."/>
            <person name="Grigoriev I.V."/>
        </authorList>
    </citation>
    <scope>NUCLEOTIDE SEQUENCE</scope>
    <source>
        <strain evidence="4">CBS 247.69</strain>
    </source>
</reference>
<keyword evidence="2" id="KW-0812">Transmembrane</keyword>
<feature type="compositionally biased region" description="Polar residues" evidence="1">
    <location>
        <begin position="266"/>
        <end position="284"/>
    </location>
</feature>
<protein>
    <recommendedName>
        <fullName evidence="3">DUF7598 domain-containing protein</fullName>
    </recommendedName>
</protein>
<keyword evidence="2" id="KW-0472">Membrane</keyword>
<dbReference type="Pfam" id="PF24535">
    <property type="entry name" value="DUF7598"/>
    <property type="match status" value="1"/>
</dbReference>
<dbReference type="AlphaFoldDB" id="A0A9P5YI47"/>
<dbReference type="Proteomes" id="UP000807353">
    <property type="component" value="Unassembled WGS sequence"/>
</dbReference>
<evidence type="ECO:0000256" key="1">
    <source>
        <dbReference type="SAM" id="MobiDB-lite"/>
    </source>
</evidence>
<sequence length="284" mass="30397">MLPLRAYTFIGLNGVRILSIIALTLVFASNIVTLVHDVQAVNRFVAAGKQVETNPVDASNTTLTDMLDFDYISGSTVPNQPAGAFWAVLNRLLIIGQTIVLILSEFGWPAAFFNRYFPVLGKDFGLGALGIMQCLIGAAILSHRVDTFTLVAAFFLFSVGCLNILVGLIWRESAKVKRSITSWREHAKGALPTHVAGVDVRPVMTASPPSFVSNMWGGSDQKDRASEAGSGKSGMGFGRQGEKAAGLKGYLISKPIESLPRYAASRNPTGTSGKTEFSETPTVA</sequence>
<keyword evidence="2" id="KW-1133">Transmembrane helix</keyword>
<accession>A0A9P5YI47</accession>
<evidence type="ECO:0000256" key="2">
    <source>
        <dbReference type="SAM" id="Phobius"/>
    </source>
</evidence>
<gene>
    <name evidence="4" type="ORF">BDZ94DRAFT_1246313</name>
</gene>
<evidence type="ECO:0000313" key="4">
    <source>
        <dbReference type="EMBL" id="KAF9468256.1"/>
    </source>
</evidence>
<organism evidence="4 5">
    <name type="scientific">Collybia nuda</name>
    <dbReference type="NCBI Taxonomy" id="64659"/>
    <lineage>
        <taxon>Eukaryota</taxon>
        <taxon>Fungi</taxon>
        <taxon>Dikarya</taxon>
        <taxon>Basidiomycota</taxon>
        <taxon>Agaricomycotina</taxon>
        <taxon>Agaricomycetes</taxon>
        <taxon>Agaricomycetidae</taxon>
        <taxon>Agaricales</taxon>
        <taxon>Tricholomatineae</taxon>
        <taxon>Clitocybaceae</taxon>
        <taxon>Collybia</taxon>
    </lineage>
</organism>
<dbReference type="InterPro" id="IPR056019">
    <property type="entry name" value="DUF7598"/>
</dbReference>